<gene>
    <name evidence="4" type="ORF">LEA_07556</name>
</gene>
<accession>K1TML3</accession>
<dbReference type="InterPro" id="IPR036942">
    <property type="entry name" value="Beta-barrel_TonB_sf"/>
</dbReference>
<name>K1TML3_9ZZZZ</name>
<evidence type="ECO:0000256" key="2">
    <source>
        <dbReference type="ARBA" id="ARBA00023136"/>
    </source>
</evidence>
<dbReference type="EMBL" id="AJWY01004980">
    <property type="protein sequence ID" value="EKC70878.1"/>
    <property type="molecule type" value="Genomic_DNA"/>
</dbReference>
<sequence length="199" mass="22264">MTVYASSRTPDGDDLFLNLEYNNRPVEDPTEEKRYGAELNYTWSGRNVRFRATLFVVRTADGMQVRHYYDDFYATYSDMAAAGIGTLRYGAEATALIRLAYRWNLTLAASAGRYRYADNPVVTVYADANNEVLDRNAASYMGDCSVGNTPQLTGFAGLNYYGPKGWGVQAEAAWTGNRFVEPSLVRRTSRIARQLAESP</sequence>
<keyword evidence="2" id="KW-0472">Membrane</keyword>
<evidence type="ECO:0000256" key="1">
    <source>
        <dbReference type="ARBA" id="ARBA00004442"/>
    </source>
</evidence>
<organism evidence="4">
    <name type="scientific">human gut metagenome</name>
    <dbReference type="NCBI Taxonomy" id="408170"/>
    <lineage>
        <taxon>unclassified sequences</taxon>
        <taxon>metagenomes</taxon>
        <taxon>organismal metagenomes</taxon>
    </lineage>
</organism>
<comment type="subcellular location">
    <subcellularLocation>
        <location evidence="1">Cell outer membrane</location>
    </subcellularLocation>
</comment>
<comment type="caution">
    <text evidence="4">The sequence shown here is derived from an EMBL/GenBank/DDBJ whole genome shotgun (WGS) entry which is preliminary data.</text>
</comment>
<evidence type="ECO:0000256" key="3">
    <source>
        <dbReference type="ARBA" id="ARBA00023237"/>
    </source>
</evidence>
<proteinExistence type="predicted"/>
<reference evidence="4" key="1">
    <citation type="journal article" date="2013" name="Environ. Microbiol.">
        <title>Microbiota from the distal guts of lean and obese adolescents exhibit partial functional redundancy besides clear differences in community structure.</title>
        <authorList>
            <person name="Ferrer M."/>
            <person name="Ruiz A."/>
            <person name="Lanza F."/>
            <person name="Haange S.B."/>
            <person name="Oberbach A."/>
            <person name="Till H."/>
            <person name="Bargiela R."/>
            <person name="Campoy C."/>
            <person name="Segura M.T."/>
            <person name="Richter M."/>
            <person name="von Bergen M."/>
            <person name="Seifert J."/>
            <person name="Suarez A."/>
        </authorList>
    </citation>
    <scope>NUCLEOTIDE SEQUENCE</scope>
</reference>
<keyword evidence="3" id="KW-0998">Cell outer membrane</keyword>
<protein>
    <submittedName>
        <fullName evidence="4">TonB-dependent receptor</fullName>
    </submittedName>
</protein>
<evidence type="ECO:0000313" key="4">
    <source>
        <dbReference type="EMBL" id="EKC70878.1"/>
    </source>
</evidence>
<dbReference type="AlphaFoldDB" id="K1TML3"/>
<dbReference type="SUPFAM" id="SSF56935">
    <property type="entry name" value="Porins"/>
    <property type="match status" value="1"/>
</dbReference>
<keyword evidence="4" id="KW-0675">Receptor</keyword>
<dbReference type="GO" id="GO:0009279">
    <property type="term" value="C:cell outer membrane"/>
    <property type="evidence" value="ECO:0007669"/>
    <property type="project" value="UniProtKB-SubCell"/>
</dbReference>
<dbReference type="Gene3D" id="2.40.170.20">
    <property type="entry name" value="TonB-dependent receptor, beta-barrel domain"/>
    <property type="match status" value="1"/>
</dbReference>
<feature type="non-terminal residue" evidence="4">
    <location>
        <position position="199"/>
    </location>
</feature>